<name>A0AAX3RUC8_BACIU</name>
<evidence type="ECO:0000313" key="1">
    <source>
        <dbReference type="EMBL" id="WEY86572.2"/>
    </source>
</evidence>
<protein>
    <recommendedName>
        <fullName evidence="3">DNA-binding protein</fullName>
    </recommendedName>
</protein>
<gene>
    <name evidence="1" type="ORF">P5633_04075</name>
</gene>
<organism evidence="1 2">
    <name type="scientific">Bacillus subtilis</name>
    <dbReference type="NCBI Taxonomy" id="1423"/>
    <lineage>
        <taxon>Bacteria</taxon>
        <taxon>Bacillati</taxon>
        <taxon>Bacillota</taxon>
        <taxon>Bacilli</taxon>
        <taxon>Bacillales</taxon>
        <taxon>Bacillaceae</taxon>
        <taxon>Bacillus</taxon>
    </lineage>
</organism>
<reference evidence="1" key="1">
    <citation type="submission" date="2025-02" db="EMBL/GenBank/DDBJ databases">
        <title>Complete genome sequences of 52 Bacillus and Priestia strains isolated from West-African fermentations and 26 reference strains from the DSMZ collection.</title>
        <authorList>
            <person name="Wiedenbein E.S."/>
            <person name="Canoy T.S."/>
            <person name="Hui Y."/>
            <person name="Parkouda C."/>
            <person name="Dawende C."/>
            <person name="Ametefe E."/>
            <person name="Jespersen L."/>
            <person name="Nielsen D.S."/>
        </authorList>
    </citation>
    <scope>NUCLEOTIDE SEQUENCE</scope>
    <source>
        <strain evidence="1">PRO56</strain>
    </source>
</reference>
<accession>A0AAX3RUC8</accession>
<proteinExistence type="predicted"/>
<evidence type="ECO:0008006" key="3">
    <source>
        <dbReference type="Google" id="ProtNLM"/>
    </source>
</evidence>
<dbReference type="AlphaFoldDB" id="A0AAX3RUC8"/>
<sequence length="125" mass="14723">MVDWFPRRKHHSDHLWENIQYLNNSTVLCILITNHLVLEYVVIKLSEPKLIECINKIKSVLNGQTTREEVSDWAGTYVHADDPEVEDDRVWNMLILLSGIDLKDSPETYLHSTDDLNDWIKQYTE</sequence>
<dbReference type="Proteomes" id="UP001214898">
    <property type="component" value="Chromosome"/>
</dbReference>
<dbReference type="EMBL" id="CP120576">
    <property type="protein sequence ID" value="WEY86572.2"/>
    <property type="molecule type" value="Genomic_DNA"/>
</dbReference>
<evidence type="ECO:0000313" key="2">
    <source>
        <dbReference type="Proteomes" id="UP001214898"/>
    </source>
</evidence>